<feature type="transmembrane region" description="Helical" evidence="1">
    <location>
        <begin position="35"/>
        <end position="55"/>
    </location>
</feature>
<name>G8R823_OWEHD</name>
<keyword evidence="3" id="KW-1185">Reference proteome</keyword>
<dbReference type="AlphaFoldDB" id="G8R823"/>
<dbReference type="RefSeq" id="WP_014200707.1">
    <property type="nucleotide sequence ID" value="NC_016599.1"/>
</dbReference>
<accession>G8R823</accession>
<keyword evidence="1" id="KW-0472">Membrane</keyword>
<reference evidence="2 3" key="1">
    <citation type="journal article" date="2012" name="Stand. Genomic Sci.">
        <title>Genome sequence of the orange-pigmented seawater bacterium Owenweeksia hongkongensis type strain (UST20020801(T)).</title>
        <authorList>
            <person name="Riedel T."/>
            <person name="Held B."/>
            <person name="Nolan M."/>
            <person name="Lucas S."/>
            <person name="Lapidus A."/>
            <person name="Tice H."/>
            <person name="Del Rio T.G."/>
            <person name="Cheng J.F."/>
            <person name="Han C."/>
            <person name="Tapia R."/>
            <person name="Goodwin L.A."/>
            <person name="Pitluck S."/>
            <person name="Liolios K."/>
            <person name="Mavromatis K."/>
            <person name="Pagani I."/>
            <person name="Ivanova N."/>
            <person name="Mikhailova N."/>
            <person name="Pati A."/>
            <person name="Chen A."/>
            <person name="Palaniappan K."/>
            <person name="Rohde M."/>
            <person name="Tindall B.J."/>
            <person name="Detter J.C."/>
            <person name="Goker M."/>
            <person name="Woyke T."/>
            <person name="Bristow J."/>
            <person name="Eisen J.A."/>
            <person name="Markowitz V."/>
            <person name="Hugenholtz P."/>
            <person name="Klenk H.P."/>
            <person name="Kyrpides N.C."/>
        </authorList>
    </citation>
    <scope>NUCLEOTIDE SEQUENCE</scope>
    <source>
        <strain evidence="3">DSM 17368 / JCM 12287 / NRRL B-23963</strain>
    </source>
</reference>
<dbReference type="HOGENOM" id="CLU_1487645_0_0_10"/>
<sequence length="181" mass="21238">MKISRTYILIYSILIFSTLAFAVFVLMLQLSDSNFPYWMSAVSLSFVVVSIGSFVRNFRTIKIEQDNIILKRLYRADRKFHFSEIENIKEGTFRYRGSSPTSNLYEGYFLTIKTKSQKIRTTSLNEPEYKQLRKNLKARLQKKVKLDEKYRGDNLNQFLLIIICLPGIYLLFKILGYLSGL</sequence>
<dbReference type="Proteomes" id="UP000005631">
    <property type="component" value="Chromosome"/>
</dbReference>
<gene>
    <name evidence="2" type="ordered locus">Oweho_0325</name>
</gene>
<feature type="transmembrane region" description="Helical" evidence="1">
    <location>
        <begin position="158"/>
        <end position="178"/>
    </location>
</feature>
<protein>
    <submittedName>
        <fullName evidence="2">Uncharacterized protein</fullName>
    </submittedName>
</protein>
<keyword evidence="1" id="KW-0812">Transmembrane</keyword>
<dbReference type="EMBL" id="CP003156">
    <property type="protein sequence ID" value="AEV31346.1"/>
    <property type="molecule type" value="Genomic_DNA"/>
</dbReference>
<organism evidence="2 3">
    <name type="scientific">Owenweeksia hongkongensis (strain DSM 17368 / CIP 108786 / JCM 12287 / NRRL B-23963 / UST20020801)</name>
    <dbReference type="NCBI Taxonomy" id="926562"/>
    <lineage>
        <taxon>Bacteria</taxon>
        <taxon>Pseudomonadati</taxon>
        <taxon>Bacteroidota</taxon>
        <taxon>Flavobacteriia</taxon>
        <taxon>Flavobacteriales</taxon>
        <taxon>Owenweeksiaceae</taxon>
        <taxon>Owenweeksia</taxon>
    </lineage>
</organism>
<dbReference type="STRING" id="926562.Oweho_0325"/>
<dbReference type="KEGG" id="oho:Oweho_0325"/>
<proteinExistence type="predicted"/>
<feature type="transmembrane region" description="Helical" evidence="1">
    <location>
        <begin position="7"/>
        <end position="29"/>
    </location>
</feature>
<evidence type="ECO:0000313" key="2">
    <source>
        <dbReference type="EMBL" id="AEV31346.1"/>
    </source>
</evidence>
<evidence type="ECO:0000256" key="1">
    <source>
        <dbReference type="SAM" id="Phobius"/>
    </source>
</evidence>
<keyword evidence="1" id="KW-1133">Transmembrane helix</keyword>
<evidence type="ECO:0000313" key="3">
    <source>
        <dbReference type="Proteomes" id="UP000005631"/>
    </source>
</evidence>